<feature type="domain" description="HTH luxR-type" evidence="1">
    <location>
        <begin position="268"/>
        <end position="333"/>
    </location>
</feature>
<dbReference type="InterPro" id="IPR051797">
    <property type="entry name" value="TrmB-like"/>
</dbReference>
<sequence>MANSVRGGGSNAADIGLALYQTLRTNGSSVPAKAAAALGLTEAEAEAGWRELEELGLIRPGDTADVVDPVEPDTALIELLARQRASLRRQRDELTSMVTAAESLMERYRPAVMRENAEIEVELVTKDHRRRQFLRDFDATITESASWMHPGPLPSSEVLAGSLTADNALIARGIKVRAIYGQSINSAPRQRKYLSDLTAAGVDVRLAPQVPFDLLMADTHSALVLANPDDPSGPAVVVRGPALVRSYVAMYEDCWLRSVPYSANVGNGLDTGNELTEQHRTTMRLLANGLTDERIARKLGVSLRTVSRLVSEIMRYLEADSRFQAGVLAAAHGLI</sequence>
<reference evidence="2 3" key="1">
    <citation type="submission" date="2016-11" db="EMBL/GenBank/DDBJ databases">
        <authorList>
            <person name="Jaros S."/>
            <person name="Januszkiewicz K."/>
            <person name="Wedrychowicz H."/>
        </authorList>
    </citation>
    <scope>NUCLEOTIDE SEQUENCE [LARGE SCALE GENOMIC DNA]</scope>
    <source>
        <strain evidence="2 3">CGMCC 4.2025</strain>
    </source>
</reference>
<gene>
    <name evidence="2" type="ORF">SAMN05216499_101631</name>
</gene>
<dbReference type="PRINTS" id="PR00038">
    <property type="entry name" value="HTHLUXR"/>
</dbReference>
<dbReference type="CDD" id="cd06170">
    <property type="entry name" value="LuxR_C_like"/>
    <property type="match status" value="1"/>
</dbReference>
<evidence type="ECO:0000313" key="3">
    <source>
        <dbReference type="Proteomes" id="UP000184111"/>
    </source>
</evidence>
<evidence type="ECO:0000259" key="1">
    <source>
        <dbReference type="PROSITE" id="PS50043"/>
    </source>
</evidence>
<dbReference type="Pfam" id="PF00196">
    <property type="entry name" value="GerE"/>
    <property type="match status" value="1"/>
</dbReference>
<dbReference type="SMART" id="SM00421">
    <property type="entry name" value="HTH_LUXR"/>
    <property type="match status" value="1"/>
</dbReference>
<dbReference type="STRING" id="310782.SAMN05216499_101631"/>
<dbReference type="PANTHER" id="PTHR34293">
    <property type="entry name" value="HTH-TYPE TRANSCRIPTIONAL REGULATOR TRMBL2"/>
    <property type="match status" value="1"/>
</dbReference>
<dbReference type="InterPro" id="IPR036388">
    <property type="entry name" value="WH-like_DNA-bd_sf"/>
</dbReference>
<accession>A0A1M6VAV2</accession>
<dbReference type="SUPFAM" id="SSF46894">
    <property type="entry name" value="C-terminal effector domain of the bipartite response regulators"/>
    <property type="match status" value="1"/>
</dbReference>
<dbReference type="OrthoDB" id="4266042at2"/>
<dbReference type="PROSITE" id="PS50043">
    <property type="entry name" value="HTH_LUXR_2"/>
    <property type="match status" value="1"/>
</dbReference>
<dbReference type="InterPro" id="IPR000792">
    <property type="entry name" value="Tscrpt_reg_LuxR_C"/>
</dbReference>
<proteinExistence type="predicted"/>
<organism evidence="2 3">
    <name type="scientific">Actinacidiphila paucisporea</name>
    <dbReference type="NCBI Taxonomy" id="310782"/>
    <lineage>
        <taxon>Bacteria</taxon>
        <taxon>Bacillati</taxon>
        <taxon>Actinomycetota</taxon>
        <taxon>Actinomycetes</taxon>
        <taxon>Kitasatosporales</taxon>
        <taxon>Streptomycetaceae</taxon>
        <taxon>Actinacidiphila</taxon>
    </lineage>
</organism>
<evidence type="ECO:0000313" key="2">
    <source>
        <dbReference type="EMBL" id="SHK78579.1"/>
    </source>
</evidence>
<dbReference type="RefSeq" id="WP_143172464.1">
    <property type="nucleotide sequence ID" value="NZ_FRBI01000001.1"/>
</dbReference>
<protein>
    <submittedName>
        <fullName evidence="2">Regulatory protein, luxR family</fullName>
    </submittedName>
</protein>
<name>A0A1M6VAV2_9ACTN</name>
<dbReference type="EMBL" id="FRBI01000001">
    <property type="protein sequence ID" value="SHK78579.1"/>
    <property type="molecule type" value="Genomic_DNA"/>
</dbReference>
<dbReference type="InterPro" id="IPR016032">
    <property type="entry name" value="Sig_transdc_resp-reg_C-effctor"/>
</dbReference>
<dbReference type="GO" id="GO:0006355">
    <property type="term" value="P:regulation of DNA-templated transcription"/>
    <property type="evidence" value="ECO:0007669"/>
    <property type="project" value="InterPro"/>
</dbReference>
<dbReference type="Gene3D" id="1.10.10.10">
    <property type="entry name" value="Winged helix-like DNA-binding domain superfamily/Winged helix DNA-binding domain"/>
    <property type="match status" value="1"/>
</dbReference>
<dbReference type="Proteomes" id="UP000184111">
    <property type="component" value="Unassembled WGS sequence"/>
</dbReference>
<dbReference type="PANTHER" id="PTHR34293:SF1">
    <property type="entry name" value="HTH-TYPE TRANSCRIPTIONAL REGULATOR TRMBL2"/>
    <property type="match status" value="1"/>
</dbReference>
<dbReference type="AlphaFoldDB" id="A0A1M6VAV2"/>
<dbReference type="GO" id="GO:0003677">
    <property type="term" value="F:DNA binding"/>
    <property type="evidence" value="ECO:0007669"/>
    <property type="project" value="InterPro"/>
</dbReference>
<keyword evidence="3" id="KW-1185">Reference proteome</keyword>